<dbReference type="InterPro" id="IPR000719">
    <property type="entry name" value="Prot_kinase_dom"/>
</dbReference>
<evidence type="ECO:0008006" key="12">
    <source>
        <dbReference type="Google" id="ProtNLM"/>
    </source>
</evidence>
<gene>
    <name evidence="10" type="ORF">AURANDRAFT_52301</name>
</gene>
<keyword evidence="4 7" id="KW-0547">Nucleotide-binding</keyword>
<dbReference type="Pfam" id="PF00069">
    <property type="entry name" value="Pkinase"/>
    <property type="match status" value="1"/>
</dbReference>
<evidence type="ECO:0000256" key="4">
    <source>
        <dbReference type="ARBA" id="ARBA00022741"/>
    </source>
</evidence>
<keyword evidence="1" id="KW-0723">Serine/threonine-protein kinase</keyword>
<dbReference type="GO" id="GO:0005524">
    <property type="term" value="F:ATP binding"/>
    <property type="evidence" value="ECO:0007669"/>
    <property type="project" value="UniProtKB-UniRule"/>
</dbReference>
<dbReference type="Gene3D" id="3.30.200.20">
    <property type="entry name" value="Phosphorylase Kinase, domain 1"/>
    <property type="match status" value="1"/>
</dbReference>
<accession>F0XY02</accession>
<dbReference type="InterPro" id="IPR000961">
    <property type="entry name" value="AGC-kinase_C"/>
</dbReference>
<evidence type="ECO:0000259" key="9">
    <source>
        <dbReference type="PROSITE" id="PS51285"/>
    </source>
</evidence>
<dbReference type="InterPro" id="IPR017441">
    <property type="entry name" value="Protein_kinase_ATP_BS"/>
</dbReference>
<dbReference type="InterPro" id="IPR045270">
    <property type="entry name" value="STKc_AGC"/>
</dbReference>
<dbReference type="EMBL" id="GL833121">
    <property type="protein sequence ID" value="EGB12256.1"/>
    <property type="molecule type" value="Genomic_DNA"/>
</dbReference>
<dbReference type="OrthoDB" id="432483at2759"/>
<dbReference type="SMART" id="SM00220">
    <property type="entry name" value="S_TKc"/>
    <property type="match status" value="1"/>
</dbReference>
<dbReference type="PROSITE" id="PS50011">
    <property type="entry name" value="PROTEIN_KINASE_DOM"/>
    <property type="match status" value="1"/>
</dbReference>
<dbReference type="eggNOG" id="KOG0598">
    <property type="taxonomic scope" value="Eukaryota"/>
</dbReference>
<feature type="binding site" evidence="7">
    <location>
        <position position="182"/>
    </location>
    <ligand>
        <name>ATP</name>
        <dbReference type="ChEBI" id="CHEBI:30616"/>
    </ligand>
</feature>
<sequence>MSLFGASSDERNPIAAAFGFPGAYWWEDDYQTRSAAKKGPHRYASFDASREDPLSAASEADLLAASAGGARVAGDLGIASGRANEGYVRGEVARANATEKRGSWFAGVASPFGRKARDGGAAASSDAARSSAASSRAAAPAVPAVPPLGPADFKPRRHLGRGRFGEVLLTTHVASGGTFAMKVLHKKLLYNSKLRERARNERMINGQLGAHPFVVKMRYAFVTPKCLCLVLELAPCGELFQLITNHDSGSFTGKTFGRKFPEQAARFYVAESLLALEFLHGNDVLYRDLKPENVLINADGHVTISDFGLSKPGVHDPLKGARSMCGTPEYLAPEILRGTHEHGLAADWWTTGCLLYELLGGQPPWYTSPSKDRDRKKLFERITTAPLKMPRGVKPRLSKDGEHLLRGLLHKDNAVRLGTDLGAAALKTHKFFAMVDFDALLAKQVEPPFSPRTLVSGDDVGADEAVAWDDIQPEASATVHKMDIPDHRFNEIFAKFEYRSKA</sequence>
<evidence type="ECO:0000313" key="11">
    <source>
        <dbReference type="Proteomes" id="UP000002729"/>
    </source>
</evidence>
<proteinExistence type="predicted"/>
<dbReference type="GO" id="GO:0004674">
    <property type="term" value="F:protein serine/threonine kinase activity"/>
    <property type="evidence" value="ECO:0007669"/>
    <property type="project" value="UniProtKB-KW"/>
</dbReference>
<keyword evidence="6 7" id="KW-0067">ATP-binding</keyword>
<keyword evidence="2" id="KW-0597">Phosphoprotein</keyword>
<evidence type="ECO:0000256" key="1">
    <source>
        <dbReference type="ARBA" id="ARBA00022527"/>
    </source>
</evidence>
<organism evidence="11">
    <name type="scientific">Aureococcus anophagefferens</name>
    <name type="common">Harmful bloom alga</name>
    <dbReference type="NCBI Taxonomy" id="44056"/>
    <lineage>
        <taxon>Eukaryota</taxon>
        <taxon>Sar</taxon>
        <taxon>Stramenopiles</taxon>
        <taxon>Ochrophyta</taxon>
        <taxon>Pelagophyceae</taxon>
        <taxon>Pelagomonadales</taxon>
        <taxon>Pelagomonadaceae</taxon>
        <taxon>Aureococcus</taxon>
    </lineage>
</organism>
<reference evidence="10 11" key="1">
    <citation type="journal article" date="2011" name="Proc. Natl. Acad. Sci. U.S.A.">
        <title>Niche of harmful alga Aureococcus anophagefferens revealed through ecogenomics.</title>
        <authorList>
            <person name="Gobler C.J."/>
            <person name="Berry D.L."/>
            <person name="Dyhrman S.T."/>
            <person name="Wilhelm S.W."/>
            <person name="Salamov A."/>
            <person name="Lobanov A.V."/>
            <person name="Zhang Y."/>
            <person name="Collier J.L."/>
            <person name="Wurch L.L."/>
            <person name="Kustka A.B."/>
            <person name="Dill B.D."/>
            <person name="Shah M."/>
            <person name="VerBerkmoes N.C."/>
            <person name="Kuo A."/>
            <person name="Terry A."/>
            <person name="Pangilinan J."/>
            <person name="Lindquist E.A."/>
            <person name="Lucas S."/>
            <person name="Paulsen I.T."/>
            <person name="Hattenrath-Lehmann T.K."/>
            <person name="Talmage S.C."/>
            <person name="Walker E.A."/>
            <person name="Koch F."/>
            <person name="Burson A.M."/>
            <person name="Marcoval M.A."/>
            <person name="Tang Y.Z."/>
            <person name="Lecleir G.R."/>
            <person name="Coyne K.J."/>
            <person name="Berg G.M."/>
            <person name="Bertrand E.M."/>
            <person name="Saito M.A."/>
            <person name="Gladyshev V.N."/>
            <person name="Grigoriev I.V."/>
        </authorList>
    </citation>
    <scope>NUCLEOTIDE SEQUENCE [LARGE SCALE GENOMIC DNA]</scope>
    <source>
        <strain evidence="11">CCMP 1984</strain>
    </source>
</reference>
<dbReference type="GeneID" id="20222180"/>
<dbReference type="InterPro" id="IPR011009">
    <property type="entry name" value="Kinase-like_dom_sf"/>
</dbReference>
<keyword evidence="5" id="KW-0418">Kinase</keyword>
<dbReference type="InParanoid" id="F0XY02"/>
<dbReference type="FunFam" id="1.10.510.10:FF:000048">
    <property type="entry name" value="Protein kinase C"/>
    <property type="match status" value="1"/>
</dbReference>
<evidence type="ECO:0000256" key="7">
    <source>
        <dbReference type="PROSITE-ProRule" id="PRU10141"/>
    </source>
</evidence>
<dbReference type="PROSITE" id="PS00107">
    <property type="entry name" value="PROTEIN_KINASE_ATP"/>
    <property type="match status" value="1"/>
</dbReference>
<dbReference type="CDD" id="cd05123">
    <property type="entry name" value="STKc_AGC"/>
    <property type="match status" value="1"/>
</dbReference>
<dbReference type="PROSITE" id="PS51285">
    <property type="entry name" value="AGC_KINASE_CTER"/>
    <property type="match status" value="1"/>
</dbReference>
<dbReference type="SUPFAM" id="SSF56112">
    <property type="entry name" value="Protein kinase-like (PK-like)"/>
    <property type="match status" value="1"/>
</dbReference>
<dbReference type="PANTHER" id="PTHR24351">
    <property type="entry name" value="RIBOSOMAL PROTEIN S6 KINASE"/>
    <property type="match status" value="1"/>
</dbReference>
<evidence type="ECO:0000256" key="3">
    <source>
        <dbReference type="ARBA" id="ARBA00022679"/>
    </source>
</evidence>
<evidence type="ECO:0000259" key="8">
    <source>
        <dbReference type="PROSITE" id="PS50011"/>
    </source>
</evidence>
<protein>
    <recommendedName>
        <fullName evidence="12">Protein kinase domain-containing protein</fullName>
    </recommendedName>
</protein>
<dbReference type="InterPro" id="IPR008271">
    <property type="entry name" value="Ser/Thr_kinase_AS"/>
</dbReference>
<evidence type="ECO:0000256" key="6">
    <source>
        <dbReference type="ARBA" id="ARBA00022840"/>
    </source>
</evidence>
<dbReference type="PROSITE" id="PS00108">
    <property type="entry name" value="PROTEIN_KINASE_ST"/>
    <property type="match status" value="1"/>
</dbReference>
<keyword evidence="11" id="KW-1185">Reference proteome</keyword>
<dbReference type="Gene3D" id="1.10.510.10">
    <property type="entry name" value="Transferase(Phosphotransferase) domain 1"/>
    <property type="match status" value="1"/>
</dbReference>
<dbReference type="AlphaFoldDB" id="F0XY02"/>
<dbReference type="Proteomes" id="UP000002729">
    <property type="component" value="Unassembled WGS sequence"/>
</dbReference>
<keyword evidence="3" id="KW-0808">Transferase</keyword>
<dbReference type="KEGG" id="aaf:AURANDRAFT_52301"/>
<feature type="domain" description="Protein kinase" evidence="8">
    <location>
        <begin position="153"/>
        <end position="432"/>
    </location>
</feature>
<feature type="domain" description="AGC-kinase C-terminal" evidence="9">
    <location>
        <begin position="433"/>
        <end position="502"/>
    </location>
</feature>
<dbReference type="RefSeq" id="XP_009033324.1">
    <property type="nucleotide sequence ID" value="XM_009035076.1"/>
</dbReference>
<evidence type="ECO:0000256" key="2">
    <source>
        <dbReference type="ARBA" id="ARBA00022553"/>
    </source>
</evidence>
<evidence type="ECO:0000313" key="10">
    <source>
        <dbReference type="EMBL" id="EGB12256.1"/>
    </source>
</evidence>
<dbReference type="FunCoup" id="F0XY02">
    <property type="interactions" value="24"/>
</dbReference>
<name>F0XY02_AURAN</name>
<evidence type="ECO:0000256" key="5">
    <source>
        <dbReference type="ARBA" id="ARBA00022777"/>
    </source>
</evidence>